<dbReference type="InterPro" id="IPR011051">
    <property type="entry name" value="RmlC_Cupin_sf"/>
</dbReference>
<proteinExistence type="predicted"/>
<reference evidence="2 3" key="1">
    <citation type="journal article" date="2018" name="Arch. Microbiol.">
        <title>Hymenobacter segetis sp. nov., isolated from soil.</title>
        <authorList>
            <person name="Ten L.N."/>
            <person name="Lim S.J."/>
            <person name="Kim B.O."/>
            <person name="Kang I.K."/>
            <person name="Jung H.Y."/>
        </authorList>
    </citation>
    <scope>NUCLEOTIDE SEQUENCE [LARGE SCALE GENOMIC DNA]</scope>
    <source>
        <strain evidence="2 3">S7-3-11</strain>
    </source>
</reference>
<keyword evidence="3" id="KW-1185">Reference proteome</keyword>
<sequence length="237" mass="25736">MIAQTPGKIFLADERGLAESDRFRRYSTFSFGPWAHPHKGPFGRLYGLNEETLAGGHALDFTVVEASHVVVIPITGAVALGSFGQSETTVSVEETTVLTLPAGSTLRVRNPYNTELVSLLYLWLLADAPVANSSEQRGSFNSEAIHNQLTRLLPATANPLPFTVSLGRFAGRQEAIYQLENPANTVFVFALAGAFEVESRLMHEKDGLALWNVAEIELEALSNDALILVLEMAPRAA</sequence>
<comment type="caution">
    <text evidence="2">The sequence shown here is derived from an EMBL/GenBank/DDBJ whole genome shotgun (WGS) entry which is preliminary data.</text>
</comment>
<feature type="domain" description="Quercetin 2,3-dioxygenase C-terminal cupin" evidence="1">
    <location>
        <begin position="164"/>
        <end position="232"/>
    </location>
</feature>
<name>A0ABU9LZD2_9BACT</name>
<organism evidence="2 3">
    <name type="scientific">Hymenobacter segetis</name>
    <dbReference type="NCBI Taxonomy" id="2025509"/>
    <lineage>
        <taxon>Bacteria</taxon>
        <taxon>Pseudomonadati</taxon>
        <taxon>Bacteroidota</taxon>
        <taxon>Cytophagia</taxon>
        <taxon>Cytophagales</taxon>
        <taxon>Hymenobacteraceae</taxon>
        <taxon>Hymenobacter</taxon>
    </lineage>
</organism>
<dbReference type="EMBL" id="JBCEVZ010000054">
    <property type="protein sequence ID" value="MEL5996030.1"/>
    <property type="molecule type" value="Genomic_DNA"/>
</dbReference>
<dbReference type="Gene3D" id="2.60.120.10">
    <property type="entry name" value="Jelly Rolls"/>
    <property type="match status" value="2"/>
</dbReference>
<evidence type="ECO:0000313" key="2">
    <source>
        <dbReference type="EMBL" id="MEL5996030.1"/>
    </source>
</evidence>
<gene>
    <name evidence="2" type="ORF">AAFH49_17575</name>
</gene>
<dbReference type="InterPro" id="IPR041602">
    <property type="entry name" value="Quercetinase_C"/>
</dbReference>
<protein>
    <recommendedName>
        <fullName evidence="1">Quercetin 2,3-dioxygenase C-terminal cupin domain-containing protein</fullName>
    </recommendedName>
</protein>
<dbReference type="SUPFAM" id="SSF51182">
    <property type="entry name" value="RmlC-like cupins"/>
    <property type="match status" value="1"/>
</dbReference>
<dbReference type="Proteomes" id="UP001479606">
    <property type="component" value="Unassembled WGS sequence"/>
</dbReference>
<dbReference type="RefSeq" id="WP_342300215.1">
    <property type="nucleotide sequence ID" value="NZ_JBCEVZ010000054.1"/>
</dbReference>
<accession>A0ABU9LZD2</accession>
<dbReference type="InterPro" id="IPR014710">
    <property type="entry name" value="RmlC-like_jellyroll"/>
</dbReference>
<dbReference type="Pfam" id="PF17954">
    <property type="entry name" value="Pirin_C_2"/>
    <property type="match status" value="1"/>
</dbReference>
<evidence type="ECO:0000259" key="1">
    <source>
        <dbReference type="Pfam" id="PF17954"/>
    </source>
</evidence>
<evidence type="ECO:0000313" key="3">
    <source>
        <dbReference type="Proteomes" id="UP001479606"/>
    </source>
</evidence>